<evidence type="ECO:0000256" key="10">
    <source>
        <dbReference type="PROSITE-ProRule" id="PRU00169"/>
    </source>
</evidence>
<evidence type="ECO:0000256" key="2">
    <source>
        <dbReference type="ARBA" id="ARBA00022490"/>
    </source>
</evidence>
<dbReference type="CDD" id="cd19925">
    <property type="entry name" value="REC_citrate_TCS"/>
    <property type="match status" value="1"/>
</dbReference>
<reference evidence="12" key="1">
    <citation type="submission" date="2016-10" db="EMBL/GenBank/DDBJ databases">
        <title>Draft Genome Sequence of Nocardioides luteus Strain BAFB, an Alkane-Degrading Bacterium Isolated from JP-7 Polluted Soil.</title>
        <authorList>
            <person name="Brown L."/>
            <person name="Ruiz O.N."/>
            <person name="Gunasekera T."/>
        </authorList>
    </citation>
    <scope>NUCLEOTIDE SEQUENCE [LARGE SCALE GENOMIC DNA]</scope>
    <source>
        <strain evidence="12">BAFB</strain>
    </source>
</reference>
<dbReference type="EMBL" id="JZDQ02000028">
    <property type="protein sequence ID" value="OIJ25139.1"/>
    <property type="molecule type" value="Genomic_DNA"/>
</dbReference>
<dbReference type="OrthoDB" id="7187989at2"/>
<keyword evidence="5 9" id="KW-0805">Transcription regulation</keyword>
<dbReference type="SUPFAM" id="SSF46785">
    <property type="entry name" value="Winged helix' DNA-binding domain"/>
    <property type="match status" value="1"/>
</dbReference>
<comment type="subcellular location">
    <subcellularLocation>
        <location evidence="1 9">Cytoplasm</location>
    </subcellularLocation>
</comment>
<dbReference type="Pfam" id="PF00072">
    <property type="entry name" value="Response_reg"/>
    <property type="match status" value="1"/>
</dbReference>
<dbReference type="STRING" id="1844.UG56_018900"/>
<evidence type="ECO:0000256" key="6">
    <source>
        <dbReference type="ARBA" id="ARBA00023125"/>
    </source>
</evidence>
<keyword evidence="6 9" id="KW-0238">DNA-binding</keyword>
<dbReference type="AlphaFoldDB" id="A0A1J4N0S3"/>
<dbReference type="PANTHER" id="PTHR45526">
    <property type="entry name" value="TRANSCRIPTIONAL REGULATORY PROTEIN DPIA"/>
    <property type="match status" value="1"/>
</dbReference>
<dbReference type="Pfam" id="PF09339">
    <property type="entry name" value="HTH_IclR"/>
    <property type="match status" value="1"/>
</dbReference>
<evidence type="ECO:0000313" key="13">
    <source>
        <dbReference type="Proteomes" id="UP000033772"/>
    </source>
</evidence>
<keyword evidence="8 9" id="KW-0804">Transcription</keyword>
<comment type="caution">
    <text evidence="12">The sequence shown here is derived from an EMBL/GenBank/DDBJ whole genome shotgun (WGS) entry which is preliminary data.</text>
</comment>
<evidence type="ECO:0000256" key="1">
    <source>
        <dbReference type="ARBA" id="ARBA00004496"/>
    </source>
</evidence>
<dbReference type="Gene3D" id="3.40.50.2300">
    <property type="match status" value="1"/>
</dbReference>
<evidence type="ECO:0000256" key="9">
    <source>
        <dbReference type="PIRNR" id="PIRNR006171"/>
    </source>
</evidence>
<name>A0A1J4N0S3_9ACTN</name>
<evidence type="ECO:0000256" key="4">
    <source>
        <dbReference type="ARBA" id="ARBA00023012"/>
    </source>
</evidence>
<evidence type="ECO:0000256" key="5">
    <source>
        <dbReference type="ARBA" id="ARBA00023015"/>
    </source>
</evidence>
<dbReference type="InterPro" id="IPR005471">
    <property type="entry name" value="Tscrpt_reg_IclR_N"/>
</dbReference>
<organism evidence="12 13">
    <name type="scientific">Nocardioides luteus</name>
    <dbReference type="NCBI Taxonomy" id="1844"/>
    <lineage>
        <taxon>Bacteria</taxon>
        <taxon>Bacillati</taxon>
        <taxon>Actinomycetota</taxon>
        <taxon>Actinomycetes</taxon>
        <taxon>Propionibacteriales</taxon>
        <taxon>Nocardioidaceae</taxon>
        <taxon>Nocardioides</taxon>
    </lineage>
</organism>
<dbReference type="GO" id="GO:0000156">
    <property type="term" value="F:phosphorelay response regulator activity"/>
    <property type="evidence" value="ECO:0007669"/>
    <property type="project" value="TreeGrafter"/>
</dbReference>
<dbReference type="SUPFAM" id="SSF52172">
    <property type="entry name" value="CheY-like"/>
    <property type="match status" value="1"/>
</dbReference>
<dbReference type="RefSeq" id="WP_045550690.1">
    <property type="nucleotide sequence ID" value="NZ_JZDQ02000028.1"/>
</dbReference>
<keyword evidence="13" id="KW-1185">Reference proteome</keyword>
<keyword evidence="7 9" id="KW-0010">Activator</keyword>
<evidence type="ECO:0000256" key="3">
    <source>
        <dbReference type="ARBA" id="ARBA00022553"/>
    </source>
</evidence>
<dbReference type="InterPro" id="IPR011006">
    <property type="entry name" value="CheY-like_superfamily"/>
</dbReference>
<gene>
    <name evidence="12" type="ORF">UG56_018900</name>
</gene>
<dbReference type="GO" id="GO:0005737">
    <property type="term" value="C:cytoplasm"/>
    <property type="evidence" value="ECO:0007669"/>
    <property type="project" value="UniProtKB-SubCell"/>
</dbReference>
<sequence>MKPRVLVVDDDFSVAQLHRRFVESHGGFEVTGVAYTGADALDLVESTRPDLVLLDVFLPDISGIDVLRAIRSSPWSDEVDVIAITAARELETVRAAMAGGVLHYLVKPFSAATLRERLTDYLRHRGEIQRSASEPLDQAAVDRLLAQPRATWGSSLPKGLSRRTLELVLRALESRPEDASATEVAEDVGLSRVSARRYLEHLVDRGRAEVVPRYGGPGRPEHRYLLRR</sequence>
<feature type="modified residue" description="4-aspartylphosphate" evidence="10">
    <location>
        <position position="55"/>
    </location>
</feature>
<feature type="domain" description="Response regulatory" evidence="11">
    <location>
        <begin position="4"/>
        <end position="122"/>
    </location>
</feature>
<accession>A0A1J4N0S3</accession>
<keyword evidence="3 10" id="KW-0597">Phosphoprotein</keyword>
<dbReference type="PANTHER" id="PTHR45526:SF1">
    <property type="entry name" value="TRANSCRIPTIONAL REGULATORY PROTEIN DCUR-RELATED"/>
    <property type="match status" value="1"/>
</dbReference>
<keyword evidence="2 9" id="KW-0963">Cytoplasm</keyword>
<dbReference type="PROSITE" id="PS50110">
    <property type="entry name" value="RESPONSE_REGULATORY"/>
    <property type="match status" value="1"/>
</dbReference>
<dbReference type="SMART" id="SM00448">
    <property type="entry name" value="REC"/>
    <property type="match status" value="1"/>
</dbReference>
<dbReference type="InterPro" id="IPR036390">
    <property type="entry name" value="WH_DNA-bd_sf"/>
</dbReference>
<evidence type="ECO:0000256" key="8">
    <source>
        <dbReference type="ARBA" id="ARBA00023163"/>
    </source>
</evidence>
<dbReference type="Gene3D" id="1.10.10.10">
    <property type="entry name" value="Winged helix-like DNA-binding domain superfamily/Winged helix DNA-binding domain"/>
    <property type="match status" value="1"/>
</dbReference>
<dbReference type="InterPro" id="IPR024187">
    <property type="entry name" value="Sig_transdc_resp-reg_cit/mal"/>
</dbReference>
<proteinExistence type="predicted"/>
<dbReference type="InterPro" id="IPR036388">
    <property type="entry name" value="WH-like_DNA-bd_sf"/>
</dbReference>
<dbReference type="GO" id="GO:0003700">
    <property type="term" value="F:DNA-binding transcription factor activity"/>
    <property type="evidence" value="ECO:0007669"/>
    <property type="project" value="InterPro"/>
</dbReference>
<evidence type="ECO:0000313" key="12">
    <source>
        <dbReference type="EMBL" id="OIJ25139.1"/>
    </source>
</evidence>
<keyword evidence="4 9" id="KW-0902">Two-component regulatory system</keyword>
<protein>
    <recommendedName>
        <fullName evidence="9">Transcriptional regulatory protein</fullName>
    </recommendedName>
</protein>
<dbReference type="Proteomes" id="UP000033772">
    <property type="component" value="Unassembled WGS sequence"/>
</dbReference>
<evidence type="ECO:0000256" key="7">
    <source>
        <dbReference type="ARBA" id="ARBA00023159"/>
    </source>
</evidence>
<dbReference type="PIRSF" id="PIRSF006171">
    <property type="entry name" value="RR_citrat_malat"/>
    <property type="match status" value="1"/>
</dbReference>
<dbReference type="InterPro" id="IPR001789">
    <property type="entry name" value="Sig_transdc_resp-reg_receiver"/>
</dbReference>
<dbReference type="InterPro" id="IPR051271">
    <property type="entry name" value="2C-system_Tx_regulators"/>
</dbReference>
<evidence type="ECO:0000259" key="11">
    <source>
        <dbReference type="PROSITE" id="PS50110"/>
    </source>
</evidence>
<dbReference type="GO" id="GO:0003677">
    <property type="term" value="F:DNA binding"/>
    <property type="evidence" value="ECO:0007669"/>
    <property type="project" value="UniProtKB-KW"/>
</dbReference>